<dbReference type="InterPro" id="IPR017452">
    <property type="entry name" value="GPCR_Rhodpsn_7TM"/>
</dbReference>
<dbReference type="GO" id="GO:0005768">
    <property type="term" value="C:endosome"/>
    <property type="evidence" value="ECO:0007669"/>
    <property type="project" value="UniProtKB-SubCell"/>
</dbReference>
<protein>
    <recommendedName>
        <fullName evidence="6">Mu-type opioid receptor</fullName>
    </recommendedName>
</protein>
<feature type="transmembrane region" description="Helical" evidence="24">
    <location>
        <begin position="280"/>
        <end position="304"/>
    </location>
</feature>
<proteinExistence type="inferred from homology"/>
<dbReference type="GO" id="GO:0004979">
    <property type="term" value="F:beta-endorphin receptor activity"/>
    <property type="evidence" value="ECO:0007669"/>
    <property type="project" value="InterPro"/>
</dbReference>
<evidence type="ECO:0000259" key="25">
    <source>
        <dbReference type="PROSITE" id="PS50262"/>
    </source>
</evidence>
<evidence type="ECO:0000256" key="10">
    <source>
        <dbReference type="ARBA" id="ARBA00022753"/>
    </source>
</evidence>
<keyword evidence="9 22" id="KW-0812">Transmembrane</keyword>
<keyword evidence="13 22" id="KW-0297">G-protein coupled receptor</keyword>
<feature type="compositionally biased region" description="Polar residues" evidence="23">
    <location>
        <begin position="377"/>
        <end position="392"/>
    </location>
</feature>
<dbReference type="PRINTS" id="PR00237">
    <property type="entry name" value="GPCRRHODOPSN"/>
</dbReference>
<dbReference type="InterPro" id="IPR000276">
    <property type="entry name" value="GPCR_Rhodpsn"/>
</dbReference>
<dbReference type="GO" id="GO:0030425">
    <property type="term" value="C:dendrite"/>
    <property type="evidence" value="ECO:0007669"/>
    <property type="project" value="UniProtKB-SubCell"/>
</dbReference>
<evidence type="ECO:0000256" key="9">
    <source>
        <dbReference type="ARBA" id="ARBA00022692"/>
    </source>
</evidence>
<keyword evidence="10" id="KW-0967">Endosome</keyword>
<keyword evidence="7" id="KW-1003">Cell membrane</keyword>
<evidence type="ECO:0000313" key="27">
    <source>
        <dbReference type="Proteomes" id="UP000694407"/>
    </source>
</evidence>
<evidence type="ECO:0000256" key="20">
    <source>
        <dbReference type="ARBA" id="ARBA00023273"/>
    </source>
</evidence>
<dbReference type="GO" id="GO:0031681">
    <property type="term" value="F:G-protein beta-subunit binding"/>
    <property type="evidence" value="ECO:0007669"/>
    <property type="project" value="TreeGrafter"/>
</dbReference>
<evidence type="ECO:0000256" key="8">
    <source>
        <dbReference type="ARBA" id="ARBA00022553"/>
    </source>
</evidence>
<comment type="similarity">
    <text evidence="22">Belongs to the G-protein coupled receptor 1 family.</text>
</comment>
<keyword evidence="15" id="KW-0564">Palmitate</keyword>
<evidence type="ECO:0000256" key="15">
    <source>
        <dbReference type="ARBA" id="ARBA00023139"/>
    </source>
</evidence>
<dbReference type="GO" id="GO:0038047">
    <property type="term" value="F:morphine receptor activity"/>
    <property type="evidence" value="ECO:0007669"/>
    <property type="project" value="TreeGrafter"/>
</dbReference>
<feature type="region of interest" description="Disordered" evidence="23">
    <location>
        <begin position="364"/>
        <end position="392"/>
    </location>
</feature>
<evidence type="ECO:0000256" key="21">
    <source>
        <dbReference type="ARBA" id="ARBA00023288"/>
    </source>
</evidence>
<dbReference type="GeneTree" id="ENSGT00940000158236"/>
<feature type="transmembrane region" description="Helical" evidence="24">
    <location>
        <begin position="70"/>
        <end position="96"/>
    </location>
</feature>
<dbReference type="PANTHER" id="PTHR24229:SF7">
    <property type="entry name" value="MU-TYPE OPIOID RECEPTOR"/>
    <property type="match status" value="1"/>
</dbReference>
<dbReference type="InterPro" id="IPR000105">
    <property type="entry name" value="Mu_opioid_rcpt"/>
</dbReference>
<evidence type="ECO:0000256" key="7">
    <source>
        <dbReference type="ARBA" id="ARBA00022475"/>
    </source>
</evidence>
<evidence type="ECO:0000256" key="17">
    <source>
        <dbReference type="ARBA" id="ARBA00023170"/>
    </source>
</evidence>
<evidence type="ECO:0000256" key="23">
    <source>
        <dbReference type="SAM" id="MobiDB-lite"/>
    </source>
</evidence>
<evidence type="ECO:0000256" key="13">
    <source>
        <dbReference type="ARBA" id="ARBA00023040"/>
    </source>
</evidence>
<comment type="subcellular location">
    <subcellularLocation>
        <location evidence="5">Cell membrane</location>
        <topology evidence="5">Multi-pass membrane protein</topology>
    </subcellularLocation>
    <subcellularLocation>
        <location evidence="4">Cell projection</location>
        <location evidence="4">Axon</location>
    </subcellularLocation>
    <subcellularLocation>
        <location evidence="2">Cell projection</location>
        <location evidence="2">Dendrite</location>
    </subcellularLocation>
    <subcellularLocation>
        <location evidence="1">Endosome</location>
    </subcellularLocation>
    <subcellularLocation>
        <location evidence="3">Perikaryon</location>
    </subcellularLocation>
</comment>
<evidence type="ECO:0000256" key="2">
    <source>
        <dbReference type="ARBA" id="ARBA00004279"/>
    </source>
</evidence>
<reference evidence="26" key="2">
    <citation type="submission" date="2025-09" db="UniProtKB">
        <authorList>
            <consortium name="Ensembl"/>
        </authorList>
    </citation>
    <scope>IDENTIFICATION</scope>
</reference>
<keyword evidence="17 22" id="KW-0675">Receptor</keyword>
<evidence type="ECO:0000256" key="3">
    <source>
        <dbReference type="ARBA" id="ARBA00004484"/>
    </source>
</evidence>
<dbReference type="Proteomes" id="UP000694407">
    <property type="component" value="Unplaced"/>
</dbReference>
<dbReference type="Ensembl" id="ENSMMMT00000004967.1">
    <property type="protein sequence ID" value="ENSMMMP00000004374.1"/>
    <property type="gene ID" value="ENSMMMG00000003833.1"/>
</dbReference>
<keyword evidence="12 24" id="KW-1133">Transmembrane helix</keyword>
<evidence type="ECO:0000256" key="12">
    <source>
        <dbReference type="ARBA" id="ARBA00022989"/>
    </source>
</evidence>
<dbReference type="Gene3D" id="1.20.1070.10">
    <property type="entry name" value="Rhodopsin 7-helix transmembrane proteins"/>
    <property type="match status" value="1"/>
</dbReference>
<dbReference type="GO" id="GO:0001965">
    <property type="term" value="F:G-protein alpha-subunit binding"/>
    <property type="evidence" value="ECO:0007669"/>
    <property type="project" value="TreeGrafter"/>
</dbReference>
<gene>
    <name evidence="26" type="primary">OPRM1</name>
</gene>
<keyword evidence="8" id="KW-0597">Phosphoprotein</keyword>
<evidence type="ECO:0000256" key="11">
    <source>
        <dbReference type="ARBA" id="ARBA00022843"/>
    </source>
</evidence>
<evidence type="ECO:0000256" key="4">
    <source>
        <dbReference type="ARBA" id="ARBA00004489"/>
    </source>
</evidence>
<dbReference type="PANTHER" id="PTHR24229">
    <property type="entry name" value="NEUROPEPTIDES RECEPTOR"/>
    <property type="match status" value="1"/>
</dbReference>
<evidence type="ECO:0000256" key="14">
    <source>
        <dbReference type="ARBA" id="ARBA00023136"/>
    </source>
</evidence>
<dbReference type="PROSITE" id="PS00237">
    <property type="entry name" value="G_PROTEIN_RECEP_F1_1"/>
    <property type="match status" value="1"/>
</dbReference>
<dbReference type="GO" id="GO:0043204">
    <property type="term" value="C:perikaryon"/>
    <property type="evidence" value="ECO:0007669"/>
    <property type="project" value="UniProtKB-SubCell"/>
</dbReference>
<evidence type="ECO:0000256" key="22">
    <source>
        <dbReference type="RuleBase" id="RU000688"/>
    </source>
</evidence>
<evidence type="ECO:0000256" key="6">
    <source>
        <dbReference type="ARBA" id="ARBA00017401"/>
    </source>
</evidence>
<evidence type="ECO:0000256" key="5">
    <source>
        <dbReference type="ARBA" id="ARBA00004651"/>
    </source>
</evidence>
<dbReference type="InterPro" id="IPR001418">
    <property type="entry name" value="Opioid_rcpt"/>
</dbReference>
<organism evidence="26 27">
    <name type="scientific">Marmota marmota marmota</name>
    <name type="common">Alpine marmot</name>
    <dbReference type="NCBI Taxonomy" id="9994"/>
    <lineage>
        <taxon>Eukaryota</taxon>
        <taxon>Metazoa</taxon>
        <taxon>Chordata</taxon>
        <taxon>Craniata</taxon>
        <taxon>Vertebrata</taxon>
        <taxon>Euteleostomi</taxon>
        <taxon>Mammalia</taxon>
        <taxon>Eutheria</taxon>
        <taxon>Euarchontoglires</taxon>
        <taxon>Glires</taxon>
        <taxon>Rodentia</taxon>
        <taxon>Sciuromorpha</taxon>
        <taxon>Sciuridae</taxon>
        <taxon>Xerinae</taxon>
        <taxon>Marmotini</taxon>
        <taxon>Marmota</taxon>
    </lineage>
</organism>
<feature type="transmembrane region" description="Helical" evidence="24">
    <location>
        <begin position="191"/>
        <end position="208"/>
    </location>
</feature>
<name>A0A8C5YS86_MARMA</name>
<evidence type="ECO:0000256" key="18">
    <source>
        <dbReference type="ARBA" id="ARBA00023180"/>
    </source>
</evidence>
<keyword evidence="20" id="KW-0966">Cell projection</keyword>
<keyword evidence="19 22" id="KW-0807">Transducer</keyword>
<accession>A0A8C5YS86</accession>
<dbReference type="PROSITE" id="PS50262">
    <property type="entry name" value="G_PROTEIN_RECEP_F1_2"/>
    <property type="match status" value="1"/>
</dbReference>
<feature type="domain" description="G-protein coupled receptors family 1 profile" evidence="25">
    <location>
        <begin position="87"/>
        <end position="338"/>
    </location>
</feature>
<keyword evidence="27" id="KW-1185">Reference proteome</keyword>
<dbReference type="CDD" id="cd15090">
    <property type="entry name" value="7tmA_Mu_opioid_R"/>
    <property type="match status" value="1"/>
</dbReference>
<feature type="transmembrane region" description="Helical" evidence="24">
    <location>
        <begin position="108"/>
        <end position="130"/>
    </location>
</feature>
<keyword evidence="21" id="KW-0449">Lipoprotein</keyword>
<dbReference type="GO" id="GO:0030424">
    <property type="term" value="C:axon"/>
    <property type="evidence" value="ECO:0007669"/>
    <property type="project" value="UniProtKB-SubCell"/>
</dbReference>
<dbReference type="GO" id="GO:0005886">
    <property type="term" value="C:plasma membrane"/>
    <property type="evidence" value="ECO:0007669"/>
    <property type="project" value="UniProtKB-SubCell"/>
</dbReference>
<reference evidence="26" key="1">
    <citation type="submission" date="2025-08" db="UniProtKB">
        <authorList>
            <consortium name="Ensembl"/>
        </authorList>
    </citation>
    <scope>IDENTIFICATION</scope>
</reference>
<keyword evidence="14 24" id="KW-0472">Membrane</keyword>
<dbReference type="PRINTS" id="PR00537">
    <property type="entry name" value="MUOPIOIDR"/>
</dbReference>
<evidence type="ECO:0000256" key="1">
    <source>
        <dbReference type="ARBA" id="ARBA00004177"/>
    </source>
</evidence>
<keyword evidence="11" id="KW-0832">Ubl conjugation</keyword>
<evidence type="ECO:0000256" key="16">
    <source>
        <dbReference type="ARBA" id="ARBA00023157"/>
    </source>
</evidence>
<dbReference type="GO" id="GO:0042923">
    <property type="term" value="F:neuropeptide binding"/>
    <property type="evidence" value="ECO:0007669"/>
    <property type="project" value="TreeGrafter"/>
</dbReference>
<dbReference type="Pfam" id="PF00001">
    <property type="entry name" value="7tm_1"/>
    <property type="match status" value="1"/>
</dbReference>
<evidence type="ECO:0000256" key="24">
    <source>
        <dbReference type="SAM" id="Phobius"/>
    </source>
</evidence>
<dbReference type="PRINTS" id="PR00384">
    <property type="entry name" value="OPIOIDR"/>
</dbReference>
<evidence type="ECO:0000256" key="19">
    <source>
        <dbReference type="ARBA" id="ARBA00023224"/>
    </source>
</evidence>
<keyword evidence="16" id="KW-1015">Disulfide bond</keyword>
<keyword evidence="18" id="KW-0325">Glycoprotein</keyword>
<dbReference type="FunFam" id="1.20.1070.10:FF:000014">
    <property type="entry name" value="Kappa-type opioid receptor 1"/>
    <property type="match status" value="1"/>
</dbReference>
<feature type="transmembrane region" description="Helical" evidence="24">
    <location>
        <begin position="233"/>
        <end position="259"/>
    </location>
</feature>
<dbReference type="SUPFAM" id="SSF81321">
    <property type="entry name" value="Family A G protein-coupled receptor-like"/>
    <property type="match status" value="1"/>
</dbReference>
<feature type="transmembrane region" description="Helical" evidence="24">
    <location>
        <begin position="319"/>
        <end position="341"/>
    </location>
</feature>
<evidence type="ECO:0000313" key="26">
    <source>
        <dbReference type="Ensembl" id="ENSMMMP00000004374.1"/>
    </source>
</evidence>
<dbReference type="AlphaFoldDB" id="A0A8C5YS86"/>
<sequence>MDSSAVPANASNCSYPFPPSSCPPAPSTSSWVNLSHLDGNLSDPCGPNRTELGGSAGQCPPSGSPSMITAITIMALYSIVCVVGLFGNFLVMYVIVRYTKMKTATNIYIFNLALADALATSTLPFQSVNYLMGTWPFGTILCKIVISIDYYNMFTSIFTLCTMSVDRYIAVCHPVKALDFRTPRNAKIVNICNWILSSAIGLPVMFMATTKYRQGSIDCTLTFSHPTWYWENLLKICVFIFAFIMPVLIITVCYGLMILRLKSVRMLSGSKEKDRNLRRITRMVLVVVAVFIVCWTPIHIYVIIKALITIPETTFQTVSWHFCIALGYTNSCLNPVLYAFLDENFKRCFREFCIPTSSTIEQQNSTRIRQNTRDHPSTANTVDRTNHQGQGL</sequence>
<dbReference type="GO" id="GO:0019233">
    <property type="term" value="P:sensory perception of pain"/>
    <property type="evidence" value="ECO:0007669"/>
    <property type="project" value="TreeGrafter"/>
</dbReference>